<dbReference type="Proteomes" id="UP000061348">
    <property type="component" value="Unassembled WGS sequence"/>
</dbReference>
<evidence type="ECO:0000256" key="1">
    <source>
        <dbReference type="SAM" id="MobiDB-lite"/>
    </source>
</evidence>
<feature type="region of interest" description="Disordered" evidence="1">
    <location>
        <begin position="19"/>
        <end position="41"/>
    </location>
</feature>
<organism evidence="2 3">
    <name type="scientific">Pseudomonas fluorescens</name>
    <dbReference type="NCBI Taxonomy" id="294"/>
    <lineage>
        <taxon>Bacteria</taxon>
        <taxon>Pseudomonadati</taxon>
        <taxon>Pseudomonadota</taxon>
        <taxon>Gammaproteobacteria</taxon>
        <taxon>Pseudomonadales</taxon>
        <taxon>Pseudomonadaceae</taxon>
        <taxon>Pseudomonas</taxon>
    </lineage>
</organism>
<dbReference type="PATRIC" id="fig|294.194.peg.413"/>
<evidence type="ECO:0000313" key="3">
    <source>
        <dbReference type="Proteomes" id="UP000061348"/>
    </source>
</evidence>
<sequence length="41" mass="4259">MYYVTIPATGSKQFNFHTASGSDTALPLHSDNSTSTPGGAQ</sequence>
<proteinExistence type="predicted"/>
<comment type="caution">
    <text evidence="2">The sequence shown here is derived from an EMBL/GenBank/DDBJ whole genome shotgun (WGS) entry which is preliminary data.</text>
</comment>
<evidence type="ECO:0000313" key="2">
    <source>
        <dbReference type="EMBL" id="KWV90029.1"/>
    </source>
</evidence>
<reference evidence="2 3" key="1">
    <citation type="submission" date="2015-05" db="EMBL/GenBank/DDBJ databases">
        <title>A genomic and transcriptomic approach to investigate the blue pigment phenotype in Pseudomonas fluorescens.</title>
        <authorList>
            <person name="Andreani N.A."/>
            <person name="Cardazzo B."/>
        </authorList>
    </citation>
    <scope>NUCLEOTIDE SEQUENCE [LARGE SCALE GENOMIC DNA]</scope>
    <source>
        <strain evidence="2 3">Ps_22</strain>
    </source>
</reference>
<name>A0A0B7D5W4_PSEFL</name>
<protein>
    <submittedName>
        <fullName evidence="2">Uncharacterized protein</fullName>
    </submittedName>
</protein>
<dbReference type="EMBL" id="LCYA01000003">
    <property type="protein sequence ID" value="KWV90029.1"/>
    <property type="molecule type" value="Genomic_DNA"/>
</dbReference>
<feature type="compositionally biased region" description="Polar residues" evidence="1">
    <location>
        <begin position="30"/>
        <end position="41"/>
    </location>
</feature>
<gene>
    <name evidence="2" type="ORF">PFLmoz3_00377</name>
</gene>
<dbReference type="AlphaFoldDB" id="A0A0B7D5W4"/>
<accession>A0A0B7D5W4</accession>